<dbReference type="InterPro" id="IPR004860">
    <property type="entry name" value="LAGLIDADG_dom"/>
</dbReference>
<dbReference type="InterPro" id="IPR027434">
    <property type="entry name" value="Homing_endonucl"/>
</dbReference>
<keyword evidence="2" id="KW-0813">Transport</keyword>
<dbReference type="Pfam" id="PF03161">
    <property type="entry name" value="LAGLIDADG_2"/>
    <property type="match status" value="1"/>
</dbReference>
<dbReference type="EMBL" id="OK338766">
    <property type="protein sequence ID" value="UEK25951.1"/>
    <property type="molecule type" value="Genomic_DNA"/>
</dbReference>
<dbReference type="GO" id="GO:0004519">
    <property type="term" value="F:endonuclease activity"/>
    <property type="evidence" value="ECO:0007669"/>
    <property type="project" value="InterPro"/>
</dbReference>
<dbReference type="GO" id="GO:0048039">
    <property type="term" value="F:ubiquinone binding"/>
    <property type="evidence" value="ECO:0007669"/>
    <property type="project" value="TreeGrafter"/>
</dbReference>
<keyword evidence="2" id="KW-0679">Respiratory chain</keyword>
<comment type="function">
    <text evidence="2">Core subunit of the mitochondrial membrane respiratory chain NADH dehydrogenase (Complex I) which catalyzes electron transfer from NADH through the respiratory chain, using ubiquinone as an electron acceptor. Essential for the catalytic activity and assembly of complex I.</text>
</comment>
<gene>
    <name evidence="5" type="primary">nad4</name>
</gene>
<dbReference type="GO" id="GO:0042773">
    <property type="term" value="P:ATP synthesis coupled electron transport"/>
    <property type="evidence" value="ECO:0007669"/>
    <property type="project" value="InterPro"/>
</dbReference>
<feature type="domain" description="Homing endonuclease LAGLIDADG" evidence="4">
    <location>
        <begin position="286"/>
        <end position="412"/>
    </location>
</feature>
<comment type="subcellular location">
    <subcellularLocation>
        <location evidence="2">Mitochondrion membrane</location>
        <topology evidence="2">Multi-pass membrane protein</topology>
    </subcellularLocation>
</comment>
<feature type="transmembrane region" description="Helical" evidence="2">
    <location>
        <begin position="33"/>
        <end position="50"/>
    </location>
</feature>
<dbReference type="InterPro" id="IPR001750">
    <property type="entry name" value="ND/Mrp_TM"/>
</dbReference>
<comment type="catalytic activity">
    <reaction evidence="2">
        <text>a ubiquinone + NADH + 5 H(+)(in) = a ubiquinol + NAD(+) + 4 H(+)(out)</text>
        <dbReference type="Rhea" id="RHEA:29091"/>
        <dbReference type="Rhea" id="RHEA-COMP:9565"/>
        <dbReference type="Rhea" id="RHEA-COMP:9566"/>
        <dbReference type="ChEBI" id="CHEBI:15378"/>
        <dbReference type="ChEBI" id="CHEBI:16389"/>
        <dbReference type="ChEBI" id="CHEBI:17976"/>
        <dbReference type="ChEBI" id="CHEBI:57540"/>
        <dbReference type="ChEBI" id="CHEBI:57945"/>
        <dbReference type="EC" id="7.1.1.2"/>
    </reaction>
</comment>
<evidence type="ECO:0000259" key="3">
    <source>
        <dbReference type="Pfam" id="PF00361"/>
    </source>
</evidence>
<feature type="transmembrane region" description="Helical" evidence="2">
    <location>
        <begin position="82"/>
        <end position="102"/>
    </location>
</feature>
<dbReference type="PANTHER" id="PTHR43507">
    <property type="entry name" value="NADH-UBIQUINONE OXIDOREDUCTASE CHAIN 4"/>
    <property type="match status" value="1"/>
</dbReference>
<dbReference type="GO" id="GO:0008137">
    <property type="term" value="F:NADH dehydrogenase (ubiquinone) activity"/>
    <property type="evidence" value="ECO:0007669"/>
    <property type="project" value="UniProtKB-UniRule"/>
</dbReference>
<protein>
    <recommendedName>
        <fullName evidence="2">NADH-ubiquinone oxidoreductase chain 4</fullName>
        <ecNumber evidence="2">7.1.1.2</ecNumber>
    </recommendedName>
</protein>
<evidence type="ECO:0000256" key="2">
    <source>
        <dbReference type="RuleBase" id="RU003297"/>
    </source>
</evidence>
<dbReference type="Pfam" id="PF00361">
    <property type="entry name" value="Proton_antipo_M"/>
    <property type="match status" value="1"/>
</dbReference>
<keyword evidence="2" id="KW-0830">Ubiquinone</keyword>
<dbReference type="InterPro" id="IPR003918">
    <property type="entry name" value="NADH_UbQ_OxRdtase"/>
</dbReference>
<geneLocation type="mitochondrion" evidence="5"/>
<dbReference type="AlphaFoldDB" id="A0A8K1RBW0"/>
<keyword evidence="2" id="KW-0812">Transmembrane</keyword>
<dbReference type="PRINTS" id="PR01437">
    <property type="entry name" value="NUOXDRDTASE4"/>
</dbReference>
<proteinExistence type="inferred from homology"/>
<dbReference type="PANTHER" id="PTHR43507:SF1">
    <property type="entry name" value="NADH-UBIQUINONE OXIDOREDUCTASE CHAIN 4"/>
    <property type="match status" value="1"/>
</dbReference>
<dbReference type="GO" id="GO:0015990">
    <property type="term" value="P:electron transport coupled proton transport"/>
    <property type="evidence" value="ECO:0007669"/>
    <property type="project" value="TreeGrafter"/>
</dbReference>
<dbReference type="GO" id="GO:0003954">
    <property type="term" value="F:NADH dehydrogenase activity"/>
    <property type="evidence" value="ECO:0007669"/>
    <property type="project" value="TreeGrafter"/>
</dbReference>
<dbReference type="Gene3D" id="3.10.28.10">
    <property type="entry name" value="Homing endonucleases"/>
    <property type="match status" value="2"/>
</dbReference>
<comment type="function">
    <text evidence="1">Mitochondrial DNA endonuclease involved in intron homing.</text>
</comment>
<dbReference type="SUPFAM" id="SSF55608">
    <property type="entry name" value="Homing endonucleases"/>
    <property type="match status" value="1"/>
</dbReference>
<evidence type="ECO:0000259" key="4">
    <source>
        <dbReference type="Pfam" id="PF03161"/>
    </source>
</evidence>
<organism evidence="5">
    <name type="scientific">Mutinus fleischeri</name>
    <dbReference type="NCBI Taxonomy" id="2218478"/>
    <lineage>
        <taxon>Eukaryota</taxon>
        <taxon>Fungi</taxon>
        <taxon>Dikarya</taxon>
        <taxon>Basidiomycota</taxon>
        <taxon>Agaricomycotina</taxon>
        <taxon>Agaricomycetes</taxon>
        <taxon>Phallomycetidae</taxon>
        <taxon>Phallales</taxon>
        <taxon>Phallaceae</taxon>
        <taxon>Mutinus</taxon>
    </lineage>
</organism>
<name>A0A8K1RBW0_9AGAM</name>
<comment type="similarity">
    <text evidence="2">Belongs to the complex I subunit 4 family.</text>
</comment>
<dbReference type="GO" id="GO:0031966">
    <property type="term" value="C:mitochondrial membrane"/>
    <property type="evidence" value="ECO:0007669"/>
    <property type="project" value="UniProtKB-SubCell"/>
</dbReference>
<feature type="domain" description="NADH:quinone oxidoreductase/Mrp antiporter transmembrane" evidence="3">
    <location>
        <begin position="129"/>
        <end position="198"/>
    </location>
</feature>
<sequence>MISLLLIIPLIGCIYLLPINENSIHAKSRMKKIALFFSLLNLFISIIMWIEFDSNTSGYQFVYEFKELSFCHLNVGIDGTSLYFILLTTFITPICLLSNWIDIKDKIKYFLISFLILETLQIAVFVVLDLLLFYIFFESVLIPLFLIILTWGASQAKIRAAYLLFLYTLFGSLFMLLAIITILFYLGSTDFQLISLSEISLESQKWLWLSPSFSKRDMTSRVIPDIIDSEPSLLKRFPGSNKKYLPSNTSCKEIVIYGSNLCTTVNYPPYTSIVRYMVEIPSNLNSIIVGLLLSDGWLFKNNAGNTLLGLKQSMFNSTFVFYVFNKLSHYCSRYPTITSTRLKGKIFKGVQMVTRVYPCFTKWHSIFYVNNKKIVPVDLYHLLTYEALAYWIMGDGTRSKKGLILQTQSFTLK</sequence>
<feature type="transmembrane region" description="Helical" evidence="2">
    <location>
        <begin position="134"/>
        <end position="153"/>
    </location>
</feature>
<keyword evidence="2" id="KW-1133">Transmembrane helix</keyword>
<dbReference type="EC" id="7.1.1.2" evidence="2"/>
<reference evidence="5" key="1">
    <citation type="submission" date="2021-09" db="EMBL/GenBank/DDBJ databases">
        <authorList>
            <person name="Yan R."/>
        </authorList>
    </citation>
    <scope>NUCLEOTIDE SEQUENCE</scope>
</reference>
<keyword evidence="2" id="KW-0520">NAD</keyword>
<accession>A0A8K1RBW0</accession>
<evidence type="ECO:0000313" key="5">
    <source>
        <dbReference type="EMBL" id="UEK25951.1"/>
    </source>
</evidence>
<keyword evidence="2 5" id="KW-0496">Mitochondrion</keyword>
<feature type="transmembrane region" description="Helical" evidence="2">
    <location>
        <begin position="109"/>
        <end position="128"/>
    </location>
</feature>
<keyword evidence="2" id="KW-0472">Membrane</keyword>
<feature type="transmembrane region" description="Helical" evidence="2">
    <location>
        <begin position="160"/>
        <end position="186"/>
    </location>
</feature>
<feature type="transmembrane region" description="Helical" evidence="2">
    <location>
        <begin position="6"/>
        <end position="21"/>
    </location>
</feature>
<evidence type="ECO:0000256" key="1">
    <source>
        <dbReference type="ARBA" id="ARBA00002670"/>
    </source>
</evidence>
<keyword evidence="2" id="KW-0249">Electron transport</keyword>